<evidence type="ECO:0000256" key="5">
    <source>
        <dbReference type="ARBA" id="ARBA00023242"/>
    </source>
</evidence>
<name>A0ABN9S9B5_9DINO</name>
<proteinExistence type="predicted"/>
<evidence type="ECO:0000313" key="7">
    <source>
        <dbReference type="Proteomes" id="UP001189429"/>
    </source>
</evidence>
<keyword evidence="7" id="KW-1185">Reference proteome</keyword>
<keyword evidence="3" id="KW-0808">Transferase</keyword>
<protein>
    <recommendedName>
        <fullName evidence="8">Poly [ADP-ribose] polymerase</fullName>
    </recommendedName>
</protein>
<evidence type="ECO:0000256" key="3">
    <source>
        <dbReference type="ARBA" id="ARBA00022679"/>
    </source>
</evidence>
<organism evidence="6 7">
    <name type="scientific">Prorocentrum cordatum</name>
    <dbReference type="NCBI Taxonomy" id="2364126"/>
    <lineage>
        <taxon>Eukaryota</taxon>
        <taxon>Sar</taxon>
        <taxon>Alveolata</taxon>
        <taxon>Dinophyceae</taxon>
        <taxon>Prorocentrales</taxon>
        <taxon>Prorocentraceae</taxon>
        <taxon>Prorocentrum</taxon>
    </lineage>
</organism>
<evidence type="ECO:0000256" key="1">
    <source>
        <dbReference type="ARBA" id="ARBA00004123"/>
    </source>
</evidence>
<dbReference type="PANTHER" id="PTHR14453">
    <property type="entry name" value="PARP/ZINC FINGER CCCH TYPE DOMAIN CONTAINING PROTEIN"/>
    <property type="match status" value="1"/>
</dbReference>
<comment type="subcellular location">
    <subcellularLocation>
        <location evidence="1">Nucleus</location>
    </subcellularLocation>
</comment>
<dbReference type="InterPro" id="IPR052056">
    <property type="entry name" value="Mono-ARTD/PARP"/>
</dbReference>
<keyword evidence="4" id="KW-0520">NAD</keyword>
<gene>
    <name evidence="6" type="ORF">PCOR1329_LOCUS27627</name>
</gene>
<dbReference type="Proteomes" id="UP001189429">
    <property type="component" value="Unassembled WGS sequence"/>
</dbReference>
<dbReference type="PANTHER" id="PTHR14453:SF67">
    <property type="entry name" value="POLY [ADP-RIBOSE] POLYMERASE"/>
    <property type="match status" value="1"/>
</dbReference>
<sequence length="351" mass="37950">MINVHPSCGRLPQGVPVVLAHGGNDASYPASRESLEALAASASPNHCFLLYSGDSGQLGTGQKSRVGDGHRMDSLLLHDCLPRLIDAALGADGPELHFMRTWRERLTTERLEAERSLGLTPEELRRFWASPGRKGLGDRRLFQVSAGGEEFQWVCRLFQALPLERQTYQLSPEEAWAQVRIVDVQRVENGLQLEGSTKPYHDALCRALQDQGVGLEPGVHTCWAFHGCGADASVMDSIVGNPIAGFQPLASGSRGASLWGTGTYFAREAKYVVDGGFCGAPGAGGSRRVLLCLLQLGTPCLGDPRHRGVLPLRPAVAPHRYSSSVDSLSSPEIFITQHHGAAHPAYVITFR</sequence>
<accession>A0ABN9S9B5</accession>
<evidence type="ECO:0008006" key="8">
    <source>
        <dbReference type="Google" id="ProtNLM"/>
    </source>
</evidence>
<evidence type="ECO:0000256" key="2">
    <source>
        <dbReference type="ARBA" id="ARBA00022676"/>
    </source>
</evidence>
<dbReference type="EMBL" id="CAUYUJ010010025">
    <property type="protein sequence ID" value="CAK0828410.1"/>
    <property type="molecule type" value="Genomic_DNA"/>
</dbReference>
<evidence type="ECO:0000313" key="6">
    <source>
        <dbReference type="EMBL" id="CAK0828410.1"/>
    </source>
</evidence>
<reference evidence="6" key="1">
    <citation type="submission" date="2023-10" db="EMBL/GenBank/DDBJ databases">
        <authorList>
            <person name="Chen Y."/>
            <person name="Shah S."/>
            <person name="Dougan E. K."/>
            <person name="Thang M."/>
            <person name="Chan C."/>
        </authorList>
    </citation>
    <scope>NUCLEOTIDE SEQUENCE [LARGE SCALE GENOMIC DNA]</scope>
</reference>
<dbReference type="Gene3D" id="3.90.228.10">
    <property type="match status" value="1"/>
</dbReference>
<comment type="caution">
    <text evidence="6">The sequence shown here is derived from an EMBL/GenBank/DDBJ whole genome shotgun (WGS) entry which is preliminary data.</text>
</comment>
<dbReference type="SUPFAM" id="SSF56399">
    <property type="entry name" value="ADP-ribosylation"/>
    <property type="match status" value="1"/>
</dbReference>
<keyword evidence="2" id="KW-0328">Glycosyltransferase</keyword>
<evidence type="ECO:0000256" key="4">
    <source>
        <dbReference type="ARBA" id="ARBA00023027"/>
    </source>
</evidence>
<keyword evidence="5" id="KW-0539">Nucleus</keyword>